<keyword evidence="3 7" id="KW-0460">Magnesium</keyword>
<dbReference type="AlphaFoldDB" id="A0A9Q0RG52"/>
<dbReference type="GO" id="GO:0005525">
    <property type="term" value="F:GTP binding"/>
    <property type="evidence" value="ECO:0007669"/>
    <property type="project" value="UniProtKB-KW"/>
</dbReference>
<feature type="binding site" evidence="7">
    <location>
        <position position="8"/>
    </location>
    <ligand>
        <name>Mg(2+)</name>
        <dbReference type="ChEBI" id="CHEBI:18420"/>
    </ligand>
</feature>
<gene>
    <name evidence="8" type="ORF">M0811_04575</name>
</gene>
<dbReference type="GO" id="GO:0001664">
    <property type="term" value="F:G protein-coupled receptor binding"/>
    <property type="evidence" value="ECO:0007669"/>
    <property type="project" value="TreeGrafter"/>
</dbReference>
<sequence length="174" mass="20369">MKFHKIKTTGITETQFSTKDLSFILIDVGGQRNERKKWIHCFQGVTALIFCVSASEYDQTLFEDENQNRMHESISLFAEICDSQWFQATSIILFFNKMDLFEQKIKKVDLKVCFNDYEGGKDEKKAIDFIKEKFLSLNKNKDRQIYPHETCATNTDNIRKVFEGVKETLLKTVL</sequence>
<keyword evidence="1 7" id="KW-0479">Metal-binding</keyword>
<proteinExistence type="predicted"/>
<dbReference type="PANTHER" id="PTHR10218:SF302">
    <property type="entry name" value="GUANINE NUCLEOTIDE-BINDING PROTEIN ALPHA-5 SUBUNIT"/>
    <property type="match status" value="1"/>
</dbReference>
<protein>
    <submittedName>
        <fullName evidence="8">Guanine nucleotide-binding protein g(O) subunit alpha</fullName>
    </submittedName>
</protein>
<dbReference type="OMA" id="NICNNEW"/>
<dbReference type="GO" id="GO:0003924">
    <property type="term" value="F:GTPase activity"/>
    <property type="evidence" value="ECO:0007669"/>
    <property type="project" value="InterPro"/>
</dbReference>
<dbReference type="PROSITE" id="PS51882">
    <property type="entry name" value="G_ALPHA"/>
    <property type="match status" value="1"/>
</dbReference>
<dbReference type="InterPro" id="IPR001019">
    <property type="entry name" value="Gprotein_alpha_su"/>
</dbReference>
<keyword evidence="2 6" id="KW-0547">Nucleotide-binding</keyword>
<evidence type="ECO:0000256" key="6">
    <source>
        <dbReference type="PIRSR" id="PIRSR601019-1"/>
    </source>
</evidence>
<feature type="binding site" evidence="6">
    <location>
        <begin position="27"/>
        <end position="31"/>
    </location>
    <ligand>
        <name>GTP</name>
        <dbReference type="ChEBI" id="CHEBI:37565"/>
    </ligand>
</feature>
<dbReference type="Gene3D" id="3.40.50.300">
    <property type="entry name" value="P-loop containing nucleotide triphosphate hydrolases"/>
    <property type="match status" value="1"/>
</dbReference>
<evidence type="ECO:0000256" key="1">
    <source>
        <dbReference type="ARBA" id="ARBA00022723"/>
    </source>
</evidence>
<dbReference type="Pfam" id="PF00503">
    <property type="entry name" value="G-alpha"/>
    <property type="match status" value="1"/>
</dbReference>
<evidence type="ECO:0000313" key="8">
    <source>
        <dbReference type="EMBL" id="KAJ5078852.1"/>
    </source>
</evidence>
<evidence type="ECO:0000313" key="9">
    <source>
        <dbReference type="Proteomes" id="UP001149090"/>
    </source>
</evidence>
<feature type="binding site" evidence="6">
    <location>
        <begin position="96"/>
        <end position="99"/>
    </location>
    <ligand>
        <name>GTP</name>
        <dbReference type="ChEBI" id="CHEBI:37565"/>
    </ligand>
</feature>
<dbReference type="FunFam" id="3.40.50.300:FF:000563">
    <property type="entry name" value="Guanine nucleotide-binding protein alpha subunit"/>
    <property type="match status" value="1"/>
</dbReference>
<dbReference type="CDD" id="cd00066">
    <property type="entry name" value="G-alpha"/>
    <property type="match status" value="1"/>
</dbReference>
<dbReference type="SMART" id="SM00275">
    <property type="entry name" value="G_alpha"/>
    <property type="match status" value="1"/>
</dbReference>
<keyword evidence="9" id="KW-1185">Reference proteome</keyword>
<dbReference type="PRINTS" id="PR00318">
    <property type="entry name" value="GPROTEINA"/>
</dbReference>
<dbReference type="GO" id="GO:0007188">
    <property type="term" value="P:adenylate cyclase-modulating G protein-coupled receptor signaling pathway"/>
    <property type="evidence" value="ECO:0007669"/>
    <property type="project" value="TreeGrafter"/>
</dbReference>
<evidence type="ECO:0000256" key="5">
    <source>
        <dbReference type="ARBA" id="ARBA00023224"/>
    </source>
</evidence>
<dbReference type="OrthoDB" id="5817230at2759"/>
<evidence type="ECO:0000256" key="4">
    <source>
        <dbReference type="ARBA" id="ARBA00023134"/>
    </source>
</evidence>
<dbReference type="GO" id="GO:0046872">
    <property type="term" value="F:metal ion binding"/>
    <property type="evidence" value="ECO:0007669"/>
    <property type="project" value="UniProtKB-KW"/>
</dbReference>
<comment type="caution">
    <text evidence="8">The sequence shown here is derived from an EMBL/GenBank/DDBJ whole genome shotgun (WGS) entry which is preliminary data.</text>
</comment>
<dbReference type="GO" id="GO:0005737">
    <property type="term" value="C:cytoplasm"/>
    <property type="evidence" value="ECO:0007669"/>
    <property type="project" value="TreeGrafter"/>
</dbReference>
<dbReference type="PANTHER" id="PTHR10218">
    <property type="entry name" value="GTP-BINDING PROTEIN ALPHA SUBUNIT"/>
    <property type="match status" value="1"/>
</dbReference>
<feature type="binding site" evidence="6">
    <location>
        <position position="152"/>
    </location>
    <ligand>
        <name>GTP</name>
        <dbReference type="ChEBI" id="CHEBI:37565"/>
    </ligand>
</feature>
<dbReference type="GO" id="GO:0031683">
    <property type="term" value="F:G-protein beta/gamma-subunit complex binding"/>
    <property type="evidence" value="ECO:0007669"/>
    <property type="project" value="InterPro"/>
</dbReference>
<evidence type="ECO:0000256" key="3">
    <source>
        <dbReference type="ARBA" id="ARBA00022842"/>
    </source>
</evidence>
<keyword evidence="5" id="KW-0807">Transducer</keyword>
<reference evidence="8" key="1">
    <citation type="submission" date="2022-10" db="EMBL/GenBank/DDBJ databases">
        <title>Novel sulphate-reducing endosymbionts in the free-living metamonad Anaeramoeba.</title>
        <authorList>
            <person name="Jerlstrom-Hultqvist J."/>
            <person name="Cepicka I."/>
            <person name="Gallot-Lavallee L."/>
            <person name="Salas-Leiva D."/>
            <person name="Curtis B.A."/>
            <person name="Zahonova K."/>
            <person name="Pipaliya S."/>
            <person name="Dacks J."/>
            <person name="Roger A.J."/>
        </authorList>
    </citation>
    <scope>NUCLEOTIDE SEQUENCE</scope>
    <source>
        <strain evidence="8">BMAN</strain>
    </source>
</reference>
<dbReference type="EMBL" id="JAPDFW010000044">
    <property type="protein sequence ID" value="KAJ5078852.1"/>
    <property type="molecule type" value="Genomic_DNA"/>
</dbReference>
<dbReference type="GO" id="GO:0005834">
    <property type="term" value="C:heterotrimeric G-protein complex"/>
    <property type="evidence" value="ECO:0007669"/>
    <property type="project" value="TreeGrafter"/>
</dbReference>
<evidence type="ECO:0000256" key="2">
    <source>
        <dbReference type="ARBA" id="ARBA00022741"/>
    </source>
</evidence>
<organism evidence="8 9">
    <name type="scientific">Anaeramoeba ignava</name>
    <name type="common">Anaerobic marine amoeba</name>
    <dbReference type="NCBI Taxonomy" id="1746090"/>
    <lineage>
        <taxon>Eukaryota</taxon>
        <taxon>Metamonada</taxon>
        <taxon>Anaeramoebidae</taxon>
        <taxon>Anaeramoeba</taxon>
    </lineage>
</organism>
<keyword evidence="4 6" id="KW-0342">GTP-binding</keyword>
<dbReference type="Proteomes" id="UP001149090">
    <property type="component" value="Unassembled WGS sequence"/>
</dbReference>
<dbReference type="InterPro" id="IPR027417">
    <property type="entry name" value="P-loop_NTPase"/>
</dbReference>
<accession>A0A9Q0RG52</accession>
<dbReference type="SUPFAM" id="SSF52540">
    <property type="entry name" value="P-loop containing nucleoside triphosphate hydrolases"/>
    <property type="match status" value="1"/>
</dbReference>
<evidence type="ECO:0000256" key="7">
    <source>
        <dbReference type="PIRSR" id="PIRSR601019-2"/>
    </source>
</evidence>
<name>A0A9Q0RG52_ANAIG</name>